<organism evidence="1 2">
    <name type="scientific">Acinetobacter phage vB_AbaM_ME3</name>
    <dbReference type="NCBI Taxonomy" id="1837876"/>
    <lineage>
        <taxon>Viruses</taxon>
        <taxon>Duplodnaviria</taxon>
        <taxon>Heunggongvirae</taxon>
        <taxon>Uroviricota</taxon>
        <taxon>Caudoviricetes</taxon>
        <taxon>Metrivirus</taxon>
        <taxon>Metrivirus ME3</taxon>
    </lineage>
</organism>
<keyword evidence="2" id="KW-1185">Reference proteome</keyword>
<dbReference type="Proteomes" id="UP000225947">
    <property type="component" value="Segment"/>
</dbReference>
<name>A0A172Q088_9CAUD</name>
<dbReference type="EMBL" id="KU935715">
    <property type="protein sequence ID" value="AND75254.1"/>
    <property type="molecule type" value="Genomic_DNA"/>
</dbReference>
<evidence type="ECO:0000313" key="1">
    <source>
        <dbReference type="EMBL" id="AND75254.1"/>
    </source>
</evidence>
<evidence type="ECO:0000313" key="2">
    <source>
        <dbReference type="Proteomes" id="UP000225947"/>
    </source>
</evidence>
<protein>
    <submittedName>
        <fullName evidence="1">Uncharacterized protein</fullName>
    </submittedName>
</protein>
<accession>A0A172Q088</accession>
<sequence length="78" mass="9467">MKYKKFNQISYKTKFVDIFINTVFRHTAKKIVYSADRYLTYSEKDLKSTTIRCQQCFKLNSYSFNNSLYSCVYCKRRV</sequence>
<reference evidence="2" key="1">
    <citation type="submission" date="2016-03" db="EMBL/GenBank/DDBJ databases">
        <title>Characterization of Acinetobacter baumannii phage vB_AbaM_ME3.</title>
        <authorList>
            <person name="Buttimer C.T.H."/>
            <person name="Elbreki M."/>
            <person name="Coffey A."/>
        </authorList>
    </citation>
    <scope>NUCLEOTIDE SEQUENCE [LARGE SCALE GENOMIC DNA]</scope>
</reference>
<proteinExistence type="predicted"/>
<gene>
    <name evidence="1" type="ORF">ME3_93</name>
</gene>